<dbReference type="KEGG" id="tet:TTHERM_000143799"/>
<dbReference type="Proteomes" id="UP000009168">
    <property type="component" value="Unassembled WGS sequence"/>
</dbReference>
<keyword evidence="1 2" id="KW-0812">Transmembrane</keyword>
<name>W7XJL9_TETTS</name>
<keyword evidence="1" id="KW-0472">Membrane</keyword>
<accession>W7XJL9</accession>
<keyword evidence="3" id="KW-1185">Reference proteome</keyword>
<dbReference type="RefSeq" id="XP_012651797.1">
    <property type="nucleotide sequence ID" value="XM_012796343.1"/>
</dbReference>
<evidence type="ECO:0000313" key="3">
    <source>
        <dbReference type="Proteomes" id="UP000009168"/>
    </source>
</evidence>
<keyword evidence="1" id="KW-1133">Transmembrane helix</keyword>
<evidence type="ECO:0000256" key="1">
    <source>
        <dbReference type="SAM" id="Phobius"/>
    </source>
</evidence>
<evidence type="ECO:0000313" key="2">
    <source>
        <dbReference type="EMBL" id="EWS75651.1"/>
    </source>
</evidence>
<gene>
    <name evidence="2" type="ORF">TTHERM_000143799</name>
</gene>
<proteinExistence type="predicted"/>
<feature type="transmembrane region" description="Helical" evidence="1">
    <location>
        <begin position="147"/>
        <end position="166"/>
    </location>
</feature>
<reference evidence="3" key="1">
    <citation type="journal article" date="2006" name="PLoS Biol.">
        <title>Macronuclear genome sequence of the ciliate Tetrahymena thermophila, a model eukaryote.</title>
        <authorList>
            <person name="Eisen J.A."/>
            <person name="Coyne R.S."/>
            <person name="Wu M."/>
            <person name="Wu D."/>
            <person name="Thiagarajan M."/>
            <person name="Wortman J.R."/>
            <person name="Badger J.H."/>
            <person name="Ren Q."/>
            <person name="Amedeo P."/>
            <person name="Jones K.M."/>
            <person name="Tallon L.J."/>
            <person name="Delcher A.L."/>
            <person name="Salzberg S.L."/>
            <person name="Silva J.C."/>
            <person name="Haas B.J."/>
            <person name="Majoros W.H."/>
            <person name="Farzad M."/>
            <person name="Carlton J.M."/>
            <person name="Smith R.K. Jr."/>
            <person name="Garg J."/>
            <person name="Pearlman R.E."/>
            <person name="Karrer K.M."/>
            <person name="Sun L."/>
            <person name="Manning G."/>
            <person name="Elde N.C."/>
            <person name="Turkewitz A.P."/>
            <person name="Asai D.J."/>
            <person name="Wilkes D.E."/>
            <person name="Wang Y."/>
            <person name="Cai H."/>
            <person name="Collins K."/>
            <person name="Stewart B.A."/>
            <person name="Lee S.R."/>
            <person name="Wilamowska K."/>
            <person name="Weinberg Z."/>
            <person name="Ruzzo W.L."/>
            <person name="Wloga D."/>
            <person name="Gaertig J."/>
            <person name="Frankel J."/>
            <person name="Tsao C.-C."/>
            <person name="Gorovsky M.A."/>
            <person name="Keeling P.J."/>
            <person name="Waller R.F."/>
            <person name="Patron N.J."/>
            <person name="Cherry J.M."/>
            <person name="Stover N.A."/>
            <person name="Krieger C.J."/>
            <person name="del Toro C."/>
            <person name="Ryder H.F."/>
            <person name="Williamson S.C."/>
            <person name="Barbeau R.A."/>
            <person name="Hamilton E.P."/>
            <person name="Orias E."/>
        </authorList>
    </citation>
    <scope>NUCLEOTIDE SEQUENCE [LARGE SCALE GENOMIC DNA]</scope>
    <source>
        <strain evidence="3">SB210</strain>
    </source>
</reference>
<feature type="transmembrane region" description="Helical" evidence="1">
    <location>
        <begin position="121"/>
        <end position="141"/>
    </location>
</feature>
<dbReference type="InParanoid" id="W7XJL9"/>
<dbReference type="AlphaFoldDB" id="W7XJL9"/>
<dbReference type="GeneID" id="24437492"/>
<protein>
    <submittedName>
        <fullName evidence="2">Transmembrane protein, putative</fullName>
    </submittedName>
</protein>
<dbReference type="EMBL" id="GG662793">
    <property type="protein sequence ID" value="EWS75651.1"/>
    <property type="molecule type" value="Genomic_DNA"/>
</dbReference>
<sequence length="167" mass="19923">MFVLQLALIYLYQYHSIIQILLEFQGNQLLAQLKTINQELNFDQQIVFTELILLYLSLQLMSKTTSKFDSNTQFGHIFRFLLYKFCSLTFKFSPFSVNLEHIVKAVITQHSCFQLQKANQLLLLLLILHYRSIILQFYTVISIYYCLFYQFIYFTTAQIIIILILFQ</sequence>
<organism evidence="2 3">
    <name type="scientific">Tetrahymena thermophila (strain SB210)</name>
    <dbReference type="NCBI Taxonomy" id="312017"/>
    <lineage>
        <taxon>Eukaryota</taxon>
        <taxon>Sar</taxon>
        <taxon>Alveolata</taxon>
        <taxon>Ciliophora</taxon>
        <taxon>Intramacronucleata</taxon>
        <taxon>Oligohymenophorea</taxon>
        <taxon>Hymenostomatida</taxon>
        <taxon>Tetrahymenina</taxon>
        <taxon>Tetrahymenidae</taxon>
        <taxon>Tetrahymena</taxon>
    </lineage>
</organism>